<protein>
    <recommendedName>
        <fullName evidence="1">Galectin domain-containing protein</fullName>
    </recommendedName>
</protein>
<dbReference type="OrthoDB" id="8910624at2"/>
<dbReference type="AlphaFoldDB" id="W5YM50"/>
<keyword evidence="3" id="KW-1185">Reference proteome</keyword>
<reference evidence="2 3" key="1">
    <citation type="journal article" date="2014" name="Genome Announc.">
        <title>Draft Genome Sequences of Marinobacter similis A3d10T and Marinobacter salarius R9SW1T.</title>
        <authorList>
            <person name="Ivanova E.P."/>
            <person name="Ng H.J."/>
            <person name="Webb H.K."/>
            <person name="Feng G."/>
            <person name="Oshima K."/>
            <person name="Hattori M."/>
            <person name="Ohkuma M."/>
            <person name="Sergeev A.F."/>
            <person name="Mikhailov V.V."/>
            <person name="Crawford R.J."/>
            <person name="Sawabe T."/>
        </authorList>
    </citation>
    <scope>NUCLEOTIDE SEQUENCE [LARGE SCALE GENOMIC DNA]</scope>
    <source>
        <strain evidence="2 3">A3d10</strain>
    </source>
</reference>
<dbReference type="GO" id="GO:0030246">
    <property type="term" value="F:carbohydrate binding"/>
    <property type="evidence" value="ECO:0007669"/>
    <property type="project" value="InterPro"/>
</dbReference>
<name>W5YM50_9GAMM</name>
<proteinExistence type="predicted"/>
<evidence type="ECO:0000313" key="3">
    <source>
        <dbReference type="Proteomes" id="UP000061489"/>
    </source>
</evidence>
<dbReference type="Pfam" id="PF12789">
    <property type="entry name" value="PTR"/>
    <property type="match status" value="2"/>
</dbReference>
<dbReference type="InterPro" id="IPR001079">
    <property type="entry name" value="Galectin_CRD"/>
</dbReference>
<accession>W5YM50</accession>
<evidence type="ECO:0000313" key="2">
    <source>
        <dbReference type="EMBL" id="AHI30287.1"/>
    </source>
</evidence>
<dbReference type="HOGENOM" id="CLU_796461_0_0_6"/>
<dbReference type="STRING" id="1420916.AU14_17585"/>
<dbReference type="KEGG" id="msx:AU14_17585"/>
<sequence length="348" mass="34918">MSINDQFNYESANLLPPNLVSSVNSKAGPDVVITSTDIPDIASTYQRKDGYTASDVLAKVKTVDGAGSGLDADTVDGKQASAFYLASNVSTFGQSVTGGADAAAVRALLLLGSAALSEAGAFYPSANVSSFADTLLDDTSASAMRSTLGLDTAAQRAVGTAAANVPDITAADARYLGKTATASAATKWASSRTITLGGDLTGSVSLDGTANVTLTATVGDDSHAHTISTVTGLQTALDGKLNSAATATAATKLATARTITLGGGVTGSASFNGTANVTITATVADDSHNHVIGNVDGLQEALDAKVDDSQLAFATTANTVFSVTSMETFRPVCSALSMTRPTQPLVSS</sequence>
<gene>
    <name evidence="2" type="ORF">AU14_17585</name>
</gene>
<dbReference type="RefSeq" id="WP_041342861.1">
    <property type="nucleotide sequence ID" value="NZ_CP007151.1"/>
</dbReference>
<dbReference type="PROSITE" id="PS51304">
    <property type="entry name" value="GALECTIN"/>
    <property type="match status" value="1"/>
</dbReference>
<dbReference type="Proteomes" id="UP000061489">
    <property type="component" value="Chromosome"/>
</dbReference>
<feature type="domain" description="Galectin" evidence="1">
    <location>
        <begin position="1"/>
        <end position="39"/>
    </location>
</feature>
<evidence type="ECO:0000259" key="1">
    <source>
        <dbReference type="PROSITE" id="PS51304"/>
    </source>
</evidence>
<organism evidence="2 3">
    <name type="scientific">Marinobacter similis</name>
    <dbReference type="NCBI Taxonomy" id="1420916"/>
    <lineage>
        <taxon>Bacteria</taxon>
        <taxon>Pseudomonadati</taxon>
        <taxon>Pseudomonadota</taxon>
        <taxon>Gammaproteobacteria</taxon>
        <taxon>Pseudomonadales</taxon>
        <taxon>Marinobacteraceae</taxon>
        <taxon>Marinobacter</taxon>
    </lineage>
</organism>
<dbReference type="EMBL" id="CP007151">
    <property type="protein sequence ID" value="AHI30287.1"/>
    <property type="molecule type" value="Genomic_DNA"/>
</dbReference>